<evidence type="ECO:0000313" key="5">
    <source>
        <dbReference type="Proteomes" id="UP000037178"/>
    </source>
</evidence>
<dbReference type="Gene3D" id="3.40.190.10">
    <property type="entry name" value="Periplasmic binding protein-like II"/>
    <property type="match status" value="2"/>
</dbReference>
<evidence type="ECO:0000256" key="2">
    <source>
        <dbReference type="SAM" id="SignalP"/>
    </source>
</evidence>
<dbReference type="CDD" id="cd00118">
    <property type="entry name" value="LysM"/>
    <property type="match status" value="1"/>
</dbReference>
<dbReference type="PROSITE" id="PS51257">
    <property type="entry name" value="PROKAR_LIPOPROTEIN"/>
    <property type="match status" value="1"/>
</dbReference>
<organism evidence="4 5">
    <name type="scientific">Candidatus Rhodobacter oscarellae</name>
    <dbReference type="NCBI Taxonomy" id="1675527"/>
    <lineage>
        <taxon>Bacteria</taxon>
        <taxon>Pseudomonadati</taxon>
        <taxon>Pseudomonadota</taxon>
        <taxon>Alphaproteobacteria</taxon>
        <taxon>Rhodobacterales</taxon>
        <taxon>Rhodobacter group</taxon>
        <taxon>Rhodobacter</taxon>
    </lineage>
</organism>
<feature type="chain" id="PRO_5005318399" description="LysM domain-containing protein" evidence="2">
    <location>
        <begin position="29"/>
        <end position="395"/>
    </location>
</feature>
<dbReference type="OrthoDB" id="8479038at2"/>
<name>A0A0J9EF52_9RHOB</name>
<dbReference type="InterPro" id="IPR018392">
    <property type="entry name" value="LysM"/>
</dbReference>
<dbReference type="PATRIC" id="fig|1675527.3.peg.515"/>
<feature type="signal peptide" evidence="2">
    <location>
        <begin position="1"/>
        <end position="28"/>
    </location>
</feature>
<evidence type="ECO:0000256" key="1">
    <source>
        <dbReference type="ARBA" id="ARBA00022729"/>
    </source>
</evidence>
<proteinExistence type="predicted"/>
<gene>
    <name evidence="4" type="ORF">AIOL_000462</name>
</gene>
<accession>A0A0J9EF52</accession>
<evidence type="ECO:0000259" key="3">
    <source>
        <dbReference type="PROSITE" id="PS51782"/>
    </source>
</evidence>
<dbReference type="STRING" id="1675527.AIOL_000462"/>
<dbReference type="Proteomes" id="UP000037178">
    <property type="component" value="Unassembled WGS sequence"/>
</dbReference>
<protein>
    <recommendedName>
        <fullName evidence="3">LysM domain-containing protein</fullName>
    </recommendedName>
</protein>
<feature type="domain" description="LysM" evidence="3">
    <location>
        <begin position="32"/>
        <end position="80"/>
    </location>
</feature>
<dbReference type="AlphaFoldDB" id="A0A0J9EF52"/>
<dbReference type="SUPFAM" id="SSF53850">
    <property type="entry name" value="Periplasmic binding protein-like II"/>
    <property type="match status" value="1"/>
</dbReference>
<reference evidence="4 5" key="1">
    <citation type="submission" date="2015-06" db="EMBL/GenBank/DDBJ databases">
        <title>Draft genome sequence of an Alphaproteobacteria species associated to the Mediterranean sponge Oscarella lobularis.</title>
        <authorList>
            <person name="Jourda C."/>
            <person name="Santini S."/>
            <person name="Claverie J.-M."/>
        </authorList>
    </citation>
    <scope>NUCLEOTIDE SEQUENCE [LARGE SCALE GENOMIC DNA]</scope>
    <source>
        <strain evidence="4">IGS</strain>
    </source>
</reference>
<dbReference type="EMBL" id="LFTY01000001">
    <property type="protein sequence ID" value="KMW60309.1"/>
    <property type="molecule type" value="Genomic_DNA"/>
</dbReference>
<dbReference type="Gene3D" id="3.10.350.10">
    <property type="entry name" value="LysM domain"/>
    <property type="match status" value="1"/>
</dbReference>
<dbReference type="Pfam" id="PF00497">
    <property type="entry name" value="SBP_bac_3"/>
    <property type="match status" value="1"/>
</dbReference>
<dbReference type="InterPro" id="IPR036779">
    <property type="entry name" value="LysM_dom_sf"/>
</dbReference>
<dbReference type="SMART" id="SM00062">
    <property type="entry name" value="PBPb"/>
    <property type="match status" value="1"/>
</dbReference>
<comment type="caution">
    <text evidence="4">The sequence shown here is derived from an EMBL/GenBank/DDBJ whole genome shotgun (WGS) entry which is preliminary data.</text>
</comment>
<dbReference type="InterPro" id="IPR001638">
    <property type="entry name" value="Solute-binding_3/MltF_N"/>
</dbReference>
<sequence length="395" mass="43329">MLRHLTSRPARSLLAPLAVALAPGAVSAACDVDYTVQAGDTYYSVSQEHFGTRAHWQLVYQANQAASGVPGLLPGNQLYIPCLNDGGAAVVAAPPSAEGSVEVTNVAPTAAPVTPITPPADLPTVAENVAASLASTAPAAPLERSYPANAELRLLTGGNYAPFTDKTLPEQGLVTELLHAALDNTPNPVTYSVAWEDDWSRHLFPLLDEKAFDMGFPWLKPDCDAAPENERCQNFLFSEPLMLMPIMLFVREDNQFQFRDDSDILGRALCRPAGYFTHDLDRQDRKWISEGKITFVAGDSPRDCFNRLMQGEVDAATVNLFLGASVILEMGLRNKVVQLEKPVSEEGLHVVISKRHWRGTTHLYRVNAGLAKLREDGRYQEIVSRHLELFQARLQ</sequence>
<dbReference type="PANTHER" id="PTHR35936:SF25">
    <property type="entry name" value="ABC TRANSPORTER SUBSTRATE-BINDING PROTEIN"/>
    <property type="match status" value="1"/>
</dbReference>
<dbReference type="PROSITE" id="PS51782">
    <property type="entry name" value="LYSM"/>
    <property type="match status" value="1"/>
</dbReference>
<keyword evidence="1 2" id="KW-0732">Signal</keyword>
<dbReference type="PANTHER" id="PTHR35936">
    <property type="entry name" value="MEMBRANE-BOUND LYTIC MUREIN TRANSGLYCOSYLASE F"/>
    <property type="match status" value="1"/>
</dbReference>
<keyword evidence="5" id="KW-1185">Reference proteome</keyword>
<evidence type="ECO:0000313" key="4">
    <source>
        <dbReference type="EMBL" id="KMW60309.1"/>
    </source>
</evidence>
<dbReference type="RefSeq" id="WP_082152389.1">
    <property type="nucleotide sequence ID" value="NZ_LFTY01000001.1"/>
</dbReference>